<dbReference type="InterPro" id="IPR025476">
    <property type="entry name" value="Helitron_helicase-like"/>
</dbReference>
<dbReference type="EMBL" id="CM000842">
    <property type="protein sequence ID" value="KRH38310.1"/>
    <property type="molecule type" value="Genomic_DNA"/>
</dbReference>
<dbReference type="SUPFAM" id="SSF52540">
    <property type="entry name" value="P-loop containing nucleoside triphosphate hydrolases"/>
    <property type="match status" value="2"/>
</dbReference>
<evidence type="ECO:0000259" key="4">
    <source>
        <dbReference type="Pfam" id="PF14214"/>
    </source>
</evidence>
<dbReference type="InterPro" id="IPR010285">
    <property type="entry name" value="DNA_helicase_pif1-like_DEAD"/>
</dbReference>
<dbReference type="InParanoid" id="A0A0R0I7M5"/>
<name>A0A0R0I7M5_SOYBN</name>
<dbReference type="Proteomes" id="UP000008827">
    <property type="component" value="Chromosome 9"/>
</dbReference>
<feature type="domain" description="Helitron helicase-like" evidence="4">
    <location>
        <begin position="213"/>
        <end position="342"/>
    </location>
</feature>
<dbReference type="GO" id="GO:0000723">
    <property type="term" value="P:telomere maintenance"/>
    <property type="evidence" value="ECO:0007669"/>
    <property type="project" value="InterPro"/>
</dbReference>
<dbReference type="GO" id="GO:0005524">
    <property type="term" value="F:ATP binding"/>
    <property type="evidence" value="ECO:0007669"/>
    <property type="project" value="UniProtKB-KW"/>
</dbReference>
<dbReference type="InterPro" id="IPR049163">
    <property type="entry name" value="Pif1-like_2B_dom"/>
</dbReference>
<feature type="transmembrane region" description="Helical" evidence="2">
    <location>
        <begin position="620"/>
        <end position="642"/>
    </location>
</feature>
<evidence type="ECO:0000256" key="1">
    <source>
        <dbReference type="RuleBase" id="RU363044"/>
    </source>
</evidence>
<proteinExistence type="inferred from homology"/>
<keyword evidence="1" id="KW-0234">DNA repair</keyword>
<dbReference type="PaxDb" id="3847-GLYMA09G23211.1"/>
<keyword evidence="1" id="KW-0067">ATP-binding</keyword>
<dbReference type="GO" id="GO:0006281">
    <property type="term" value="P:DNA repair"/>
    <property type="evidence" value="ECO:0007669"/>
    <property type="project" value="UniProtKB-KW"/>
</dbReference>
<dbReference type="CDD" id="cd18809">
    <property type="entry name" value="SF1_C_RecD"/>
    <property type="match status" value="1"/>
</dbReference>
<keyword evidence="1" id="KW-0233">DNA recombination</keyword>
<dbReference type="Pfam" id="PF21530">
    <property type="entry name" value="Pif1_2B_dom"/>
    <property type="match status" value="1"/>
</dbReference>
<evidence type="ECO:0000259" key="3">
    <source>
        <dbReference type="Pfam" id="PF05970"/>
    </source>
</evidence>
<dbReference type="Gene3D" id="3.40.50.300">
    <property type="entry name" value="P-loop containing nucleotide triphosphate hydrolases"/>
    <property type="match status" value="1"/>
</dbReference>
<dbReference type="GO" id="GO:0006310">
    <property type="term" value="P:DNA recombination"/>
    <property type="evidence" value="ECO:0007669"/>
    <property type="project" value="UniProtKB-KW"/>
</dbReference>
<keyword evidence="2" id="KW-0472">Membrane</keyword>
<evidence type="ECO:0000256" key="2">
    <source>
        <dbReference type="SAM" id="Phobius"/>
    </source>
</evidence>
<evidence type="ECO:0000313" key="7">
    <source>
        <dbReference type="EnsemblPlants" id="KRH38310"/>
    </source>
</evidence>
<keyword evidence="1" id="KW-0547">Nucleotide-binding</keyword>
<evidence type="ECO:0000313" key="8">
    <source>
        <dbReference type="Proteomes" id="UP000008827"/>
    </source>
</evidence>
<dbReference type="EnsemblPlants" id="KRH38310">
    <property type="protein sequence ID" value="KRH38310"/>
    <property type="gene ID" value="GLYMA_09G126800"/>
</dbReference>
<dbReference type="Pfam" id="PF05970">
    <property type="entry name" value="PIF1"/>
    <property type="match status" value="1"/>
</dbReference>
<keyword evidence="2" id="KW-0812">Transmembrane</keyword>
<dbReference type="InterPro" id="IPR027417">
    <property type="entry name" value="P-loop_NTPase"/>
</dbReference>
<keyword evidence="8" id="KW-1185">Reference proteome</keyword>
<dbReference type="PANTHER" id="PTHR10492">
    <property type="match status" value="1"/>
</dbReference>
<organism evidence="6">
    <name type="scientific">Glycine max</name>
    <name type="common">Soybean</name>
    <name type="synonym">Glycine hispida</name>
    <dbReference type="NCBI Taxonomy" id="3847"/>
    <lineage>
        <taxon>Eukaryota</taxon>
        <taxon>Viridiplantae</taxon>
        <taxon>Streptophyta</taxon>
        <taxon>Embryophyta</taxon>
        <taxon>Tracheophyta</taxon>
        <taxon>Spermatophyta</taxon>
        <taxon>Magnoliopsida</taxon>
        <taxon>eudicotyledons</taxon>
        <taxon>Gunneridae</taxon>
        <taxon>Pentapetalae</taxon>
        <taxon>rosids</taxon>
        <taxon>fabids</taxon>
        <taxon>Fabales</taxon>
        <taxon>Fabaceae</taxon>
        <taxon>Papilionoideae</taxon>
        <taxon>50 kb inversion clade</taxon>
        <taxon>NPAAA clade</taxon>
        <taxon>indigoferoid/millettioid clade</taxon>
        <taxon>Phaseoleae</taxon>
        <taxon>Glycine</taxon>
        <taxon>Glycine subgen. Soja</taxon>
    </lineage>
</organism>
<comment type="cofactor">
    <cofactor evidence="1">
        <name>Mg(2+)</name>
        <dbReference type="ChEBI" id="CHEBI:18420"/>
    </cofactor>
</comment>
<protein>
    <recommendedName>
        <fullName evidence="1">ATP-dependent DNA helicase</fullName>
        <ecNumber evidence="1">5.6.2.3</ecNumber>
    </recommendedName>
</protein>
<keyword evidence="2" id="KW-1133">Transmembrane helix</keyword>
<gene>
    <name evidence="6" type="ORF">GLYMA_09G126800</name>
</gene>
<accession>A0A0R0I7M5</accession>
<sequence length="1058" mass="121589">MEEEGSNTRDSVKSARLKRKLILQGKRLRRSQNERAKKAYIFNENIGYVDLGDPSETCAYCQAAMWYQERTRKNRKQANPKYSLCCSMGRIQLPFLKNPAMLLQQLLCTNLLKGKGPTIYKIHGQSCHLIGSLLPMPGIPLKFAQLQNILDSELVSKLKDMLDEYNVYAKSFMMAKDRYDNYQTENLNLQLLVNKKKDGRIYNLPIKLCCVKYNTLKNSQHPVENQHASYGKRIILPSSFIGSRRYMDQLFFDGMAICSMVGFLDFFLTFTCNPYWPEIQWSISALKLTAEDWPDIVTRDSKLNLEQLMSDLKDRKVLGNVLAYIYMIEFQKRGFPYAYILLFLDVASKYPSPADIDGVISVEMPDSIEQPQLYEYVKKHMMYGPCGHANRKLPCMKDGKCSRYFPKKRQAETVVDQEGYPIYRRCNDGKYIDNNDIALDNIYVVPYNSYLLLKYEAHLNIEWCNQLMSIKYLFKYINKGYDHITATLVPIQNDDGTTEQNVDEIKHYLDGIIFSFQIHKRSPAVERLYFHLPSDNSVIFEDGDDIDALLSKPTIKESMFTSWLQANNISQQAKDLTYLQFITIYIHQQNKMLEATMMLVVVKGPTTYEKICTINGQLYYTFREACFVMGFLAGGMFFLYGYGGTGKTFMWKTLAFALCSKGDIVLIVASSGIASLLLPNDRTAHKKFVIHATKLIIWDEAPMARRYCFEALDKTLNDIMFVVFGGGFRKILPIIPRGSISNIVHAIINALYLWDYCTILKLTKNMCLQSNLTLRNAQEIKSFSQWLIYVGDGKLGKGDDGCYEIEIPPDLLITNFIDPIEAIVNHTYPDIQKKYKDEEFLKFKVILTSTNEVVDQINDYILNIIPGEEKEYFSCDSIDMTNVATTKCFESVSPEFLHSLMTSGIPNHKIRLKTRTPVSLIQNLDQVESLCNRTRLIISRMANHVIGARIILAKSVGSLIYIQRISLSLFQSPWPIKMTRIRFPFIVSYAMTINKSQGQSLQCVGLYLPQPVFSHGQLYVAFLRVQSKIGLKILIHDKERKPLNTTTNMVFKEVLQNL</sequence>
<dbReference type="GO" id="GO:0016787">
    <property type="term" value="F:hydrolase activity"/>
    <property type="evidence" value="ECO:0007669"/>
    <property type="project" value="UniProtKB-KW"/>
</dbReference>
<feature type="transmembrane region" description="Helical" evidence="2">
    <location>
        <begin position="654"/>
        <end position="678"/>
    </location>
</feature>
<reference evidence="6 7" key="1">
    <citation type="journal article" date="2010" name="Nature">
        <title>Genome sequence of the palaeopolyploid soybean.</title>
        <authorList>
            <person name="Schmutz J."/>
            <person name="Cannon S.B."/>
            <person name="Schlueter J."/>
            <person name="Ma J."/>
            <person name="Mitros T."/>
            <person name="Nelson W."/>
            <person name="Hyten D.L."/>
            <person name="Song Q."/>
            <person name="Thelen J.J."/>
            <person name="Cheng J."/>
            <person name="Xu D."/>
            <person name="Hellsten U."/>
            <person name="May G.D."/>
            <person name="Yu Y."/>
            <person name="Sakurai T."/>
            <person name="Umezawa T."/>
            <person name="Bhattacharyya M.K."/>
            <person name="Sandhu D."/>
            <person name="Valliyodan B."/>
            <person name="Lindquist E."/>
            <person name="Peto M."/>
            <person name="Grant D."/>
            <person name="Shu S."/>
            <person name="Goodstein D."/>
            <person name="Barry K."/>
            <person name="Futrell-Griggs M."/>
            <person name="Abernathy B."/>
            <person name="Du J."/>
            <person name="Tian Z."/>
            <person name="Zhu L."/>
            <person name="Gill N."/>
            <person name="Joshi T."/>
            <person name="Libault M."/>
            <person name="Sethuraman A."/>
            <person name="Zhang X.-C."/>
            <person name="Shinozaki K."/>
            <person name="Nguyen H.T."/>
            <person name="Wing R.A."/>
            <person name="Cregan P."/>
            <person name="Specht J."/>
            <person name="Grimwood J."/>
            <person name="Rokhsar D."/>
            <person name="Stacey G."/>
            <person name="Shoemaker R.C."/>
            <person name="Jackson S.A."/>
        </authorList>
    </citation>
    <scope>NUCLEOTIDE SEQUENCE</scope>
    <source>
        <strain evidence="7">cv. Williams 82</strain>
        <tissue evidence="6">Callus</tissue>
    </source>
</reference>
<evidence type="ECO:0000259" key="5">
    <source>
        <dbReference type="Pfam" id="PF21530"/>
    </source>
</evidence>
<dbReference type="SMR" id="A0A0R0I7M5"/>
<dbReference type="Pfam" id="PF14214">
    <property type="entry name" value="Helitron_like_N"/>
    <property type="match status" value="1"/>
</dbReference>
<feature type="domain" description="DNA helicase Pif1-like 2B" evidence="5">
    <location>
        <begin position="895"/>
        <end position="939"/>
    </location>
</feature>
<dbReference type="PANTHER" id="PTHR10492:SF78">
    <property type="entry name" value="ATP-DEPENDENT DNA HELICASE"/>
    <property type="match status" value="1"/>
</dbReference>
<comment type="catalytic activity">
    <reaction evidence="1">
        <text>ATP + H2O = ADP + phosphate + H(+)</text>
        <dbReference type="Rhea" id="RHEA:13065"/>
        <dbReference type="ChEBI" id="CHEBI:15377"/>
        <dbReference type="ChEBI" id="CHEBI:15378"/>
        <dbReference type="ChEBI" id="CHEBI:30616"/>
        <dbReference type="ChEBI" id="CHEBI:43474"/>
        <dbReference type="ChEBI" id="CHEBI:456216"/>
        <dbReference type="EC" id="5.6.2.3"/>
    </reaction>
</comment>
<dbReference type="Gramene" id="KRH38310">
    <property type="protein sequence ID" value="KRH38310"/>
    <property type="gene ID" value="GLYMA_09G126800"/>
</dbReference>
<evidence type="ECO:0000313" key="6">
    <source>
        <dbReference type="EMBL" id="KRH38310.1"/>
    </source>
</evidence>
<feature type="domain" description="DNA helicase Pif1-like DEAD-box helicase" evidence="3">
    <location>
        <begin position="690"/>
        <end position="797"/>
    </location>
</feature>
<keyword evidence="1" id="KW-0227">DNA damage</keyword>
<keyword evidence="1" id="KW-0347">Helicase</keyword>
<comment type="similarity">
    <text evidence="1">Belongs to the helicase family.</text>
</comment>
<dbReference type="AlphaFoldDB" id="A0A0R0I7M5"/>
<dbReference type="EC" id="5.6.2.3" evidence="1"/>
<dbReference type="OMA" id="ENQHASY"/>
<reference evidence="7" key="2">
    <citation type="submission" date="2018-02" db="UniProtKB">
        <authorList>
            <consortium name="EnsemblPlants"/>
        </authorList>
    </citation>
    <scope>IDENTIFICATION</scope>
    <source>
        <strain evidence="7">Williams 82</strain>
    </source>
</reference>
<keyword evidence="1" id="KW-0378">Hydrolase</keyword>
<reference evidence="6" key="3">
    <citation type="submission" date="2018-07" db="EMBL/GenBank/DDBJ databases">
        <title>WGS assembly of Glycine max.</title>
        <authorList>
            <person name="Schmutz J."/>
            <person name="Cannon S."/>
            <person name="Schlueter J."/>
            <person name="Ma J."/>
            <person name="Mitros T."/>
            <person name="Nelson W."/>
            <person name="Hyten D."/>
            <person name="Song Q."/>
            <person name="Thelen J."/>
            <person name="Cheng J."/>
            <person name="Xu D."/>
            <person name="Hellsten U."/>
            <person name="May G."/>
            <person name="Yu Y."/>
            <person name="Sakurai T."/>
            <person name="Umezawa T."/>
            <person name="Bhattacharyya M."/>
            <person name="Sandhu D."/>
            <person name="Valliyodan B."/>
            <person name="Lindquist E."/>
            <person name="Peto M."/>
            <person name="Grant D."/>
            <person name="Shu S."/>
            <person name="Goodstein D."/>
            <person name="Barry K."/>
            <person name="Futrell-Griggs M."/>
            <person name="Abernathy B."/>
            <person name="Du J."/>
            <person name="Tian Z."/>
            <person name="Zhu L."/>
            <person name="Gill N."/>
            <person name="Joshi T."/>
            <person name="Libault M."/>
            <person name="Sethuraman A."/>
            <person name="Zhang X."/>
            <person name="Shinozaki K."/>
            <person name="Nguyen H."/>
            <person name="Wing R."/>
            <person name="Cregan P."/>
            <person name="Specht J."/>
            <person name="Grimwood J."/>
            <person name="Rokhsar D."/>
            <person name="Stacey G."/>
            <person name="Shoemaker R."/>
            <person name="Jackson S."/>
        </authorList>
    </citation>
    <scope>NUCLEOTIDE SEQUENCE</scope>
    <source>
        <tissue evidence="6">Callus</tissue>
    </source>
</reference>
<dbReference type="GO" id="GO:0043139">
    <property type="term" value="F:5'-3' DNA helicase activity"/>
    <property type="evidence" value="ECO:0007669"/>
    <property type="project" value="UniProtKB-EC"/>
</dbReference>